<keyword evidence="1" id="KW-0732">Signal</keyword>
<gene>
    <name evidence="2" type="ORF">T07_14006</name>
</gene>
<dbReference type="Proteomes" id="UP000054630">
    <property type="component" value="Unassembled WGS sequence"/>
</dbReference>
<sequence>MIALLIFSLFPMLLSLFFNNFESLNKDDVELEKEALQAMTAGLKPFEPGDFMSGSNCLNLGSLAEYQLTWPGINSIQPPILRHEYNRLLHKIKRVTGKMPPDESEICKEMFDIFVSNLANNEGKLQ</sequence>
<feature type="chain" id="PRO_5012249583" evidence="1">
    <location>
        <begin position="16"/>
        <end position="126"/>
    </location>
</feature>
<keyword evidence="3" id="KW-1185">Reference proteome</keyword>
<dbReference type="EMBL" id="JYDL01000006">
    <property type="protein sequence ID" value="KRX26796.1"/>
    <property type="molecule type" value="Genomic_DNA"/>
</dbReference>
<evidence type="ECO:0000313" key="2">
    <source>
        <dbReference type="EMBL" id="KRX26796.1"/>
    </source>
</evidence>
<evidence type="ECO:0000313" key="3">
    <source>
        <dbReference type="Proteomes" id="UP000054630"/>
    </source>
</evidence>
<dbReference type="OrthoDB" id="5919018at2759"/>
<evidence type="ECO:0000256" key="1">
    <source>
        <dbReference type="SAM" id="SignalP"/>
    </source>
</evidence>
<protein>
    <submittedName>
        <fullName evidence="2">Uncharacterized protein</fullName>
    </submittedName>
</protein>
<organism evidence="2 3">
    <name type="scientific">Trichinella nelsoni</name>
    <dbReference type="NCBI Taxonomy" id="6336"/>
    <lineage>
        <taxon>Eukaryota</taxon>
        <taxon>Metazoa</taxon>
        <taxon>Ecdysozoa</taxon>
        <taxon>Nematoda</taxon>
        <taxon>Enoplea</taxon>
        <taxon>Dorylaimia</taxon>
        <taxon>Trichinellida</taxon>
        <taxon>Trichinellidae</taxon>
        <taxon>Trichinella</taxon>
    </lineage>
</organism>
<dbReference type="AlphaFoldDB" id="A0A0V0SJF6"/>
<feature type="signal peptide" evidence="1">
    <location>
        <begin position="1"/>
        <end position="15"/>
    </location>
</feature>
<proteinExistence type="predicted"/>
<name>A0A0V0SJF6_9BILA</name>
<comment type="caution">
    <text evidence="2">The sequence shown here is derived from an EMBL/GenBank/DDBJ whole genome shotgun (WGS) entry which is preliminary data.</text>
</comment>
<accession>A0A0V0SJF6</accession>
<reference evidence="2 3" key="1">
    <citation type="submission" date="2015-01" db="EMBL/GenBank/DDBJ databases">
        <title>Evolution of Trichinella species and genotypes.</title>
        <authorList>
            <person name="Korhonen P.K."/>
            <person name="Edoardo P."/>
            <person name="Giuseppe L.R."/>
            <person name="Gasser R.B."/>
        </authorList>
    </citation>
    <scope>NUCLEOTIDE SEQUENCE [LARGE SCALE GENOMIC DNA]</scope>
    <source>
        <strain evidence="2">ISS37</strain>
    </source>
</reference>